<dbReference type="EMBL" id="JBHULX010000039">
    <property type="protein sequence ID" value="MFD2592864.1"/>
    <property type="molecule type" value="Genomic_DNA"/>
</dbReference>
<sequence>MKKAQLVIRILLGFMLVIFGLNKFLQFMPMPAMPEAANEFMNALVNSGYLLIIVALIEVIGGIMLLINRYQPLVLVMVFPIIVNAFLFHLFLDPVGIGGAFFASVMNVFLLFANKESYASLFKAK</sequence>
<evidence type="ECO:0000313" key="7">
    <source>
        <dbReference type="Proteomes" id="UP001597459"/>
    </source>
</evidence>
<keyword evidence="3 5" id="KW-1133">Transmembrane helix</keyword>
<organism evidence="6 7">
    <name type="scientific">Aquimarina hainanensis</name>
    <dbReference type="NCBI Taxonomy" id="1578017"/>
    <lineage>
        <taxon>Bacteria</taxon>
        <taxon>Pseudomonadati</taxon>
        <taxon>Bacteroidota</taxon>
        <taxon>Flavobacteriia</taxon>
        <taxon>Flavobacteriales</taxon>
        <taxon>Flavobacteriaceae</taxon>
        <taxon>Aquimarina</taxon>
    </lineage>
</organism>
<evidence type="ECO:0000313" key="6">
    <source>
        <dbReference type="EMBL" id="MFD2592864.1"/>
    </source>
</evidence>
<gene>
    <name evidence="6" type="ORF">ACFSTE_18645</name>
</gene>
<keyword evidence="4 5" id="KW-0472">Membrane</keyword>
<feature type="transmembrane region" description="Helical" evidence="5">
    <location>
        <begin position="48"/>
        <end position="66"/>
    </location>
</feature>
<dbReference type="RefSeq" id="WP_378255022.1">
    <property type="nucleotide sequence ID" value="NZ_JBHSJV010000001.1"/>
</dbReference>
<feature type="transmembrane region" description="Helical" evidence="5">
    <location>
        <begin position="97"/>
        <end position="113"/>
    </location>
</feature>
<evidence type="ECO:0000256" key="5">
    <source>
        <dbReference type="SAM" id="Phobius"/>
    </source>
</evidence>
<evidence type="ECO:0000256" key="1">
    <source>
        <dbReference type="ARBA" id="ARBA00004141"/>
    </source>
</evidence>
<keyword evidence="7" id="KW-1185">Reference proteome</keyword>
<dbReference type="Proteomes" id="UP001597459">
    <property type="component" value="Unassembled WGS sequence"/>
</dbReference>
<keyword evidence="2 5" id="KW-0812">Transmembrane</keyword>
<name>A0ABW5NCY7_9FLAO</name>
<protein>
    <submittedName>
        <fullName evidence="6">DoxX family membrane protein</fullName>
    </submittedName>
</protein>
<accession>A0ABW5NCY7</accession>
<dbReference type="Pfam" id="PF07681">
    <property type="entry name" value="DoxX"/>
    <property type="match status" value="1"/>
</dbReference>
<evidence type="ECO:0000256" key="3">
    <source>
        <dbReference type="ARBA" id="ARBA00022989"/>
    </source>
</evidence>
<feature type="transmembrane region" description="Helical" evidence="5">
    <location>
        <begin position="7"/>
        <end position="28"/>
    </location>
</feature>
<feature type="transmembrane region" description="Helical" evidence="5">
    <location>
        <begin position="73"/>
        <end position="91"/>
    </location>
</feature>
<evidence type="ECO:0000256" key="2">
    <source>
        <dbReference type="ARBA" id="ARBA00022692"/>
    </source>
</evidence>
<proteinExistence type="predicted"/>
<comment type="subcellular location">
    <subcellularLocation>
        <location evidence="1">Membrane</location>
        <topology evidence="1">Multi-pass membrane protein</topology>
    </subcellularLocation>
</comment>
<reference evidence="7" key="1">
    <citation type="journal article" date="2019" name="Int. J. Syst. Evol. Microbiol.">
        <title>The Global Catalogue of Microorganisms (GCM) 10K type strain sequencing project: providing services to taxonomists for standard genome sequencing and annotation.</title>
        <authorList>
            <consortium name="The Broad Institute Genomics Platform"/>
            <consortium name="The Broad Institute Genome Sequencing Center for Infectious Disease"/>
            <person name="Wu L."/>
            <person name="Ma J."/>
        </authorList>
    </citation>
    <scope>NUCLEOTIDE SEQUENCE [LARGE SCALE GENOMIC DNA]</scope>
    <source>
        <strain evidence="7">KCTC 42423</strain>
    </source>
</reference>
<evidence type="ECO:0000256" key="4">
    <source>
        <dbReference type="ARBA" id="ARBA00023136"/>
    </source>
</evidence>
<dbReference type="InterPro" id="IPR032808">
    <property type="entry name" value="DoxX"/>
</dbReference>
<comment type="caution">
    <text evidence="6">The sequence shown here is derived from an EMBL/GenBank/DDBJ whole genome shotgun (WGS) entry which is preliminary data.</text>
</comment>